<evidence type="ECO:0000256" key="1">
    <source>
        <dbReference type="HAMAP-Rule" id="MF_03007"/>
    </source>
</evidence>
<feature type="coiled-coil region" evidence="2">
    <location>
        <begin position="306"/>
        <end position="333"/>
    </location>
</feature>
<dbReference type="OMA" id="WYQSTYF"/>
<dbReference type="EMBL" id="CP025764">
    <property type="protein sequence ID" value="KGB78119.1"/>
    <property type="molecule type" value="Genomic_DNA"/>
</dbReference>
<dbReference type="STRING" id="294750.A0A095CFC4"/>
<dbReference type="OrthoDB" id="10265695at2759"/>
<dbReference type="PROSITE" id="PS50249">
    <property type="entry name" value="MPN"/>
    <property type="match status" value="1"/>
</dbReference>
<dbReference type="AlphaFoldDB" id="A0A095CFC4"/>
<comment type="similarity">
    <text evidence="1">Belongs to the eIF-3 subunit H family.</text>
</comment>
<comment type="subunit">
    <text evidence="1">Component of the eukaryotic translation initiation factor 3 (eIF-3) complex.</text>
</comment>
<evidence type="ECO:0000256" key="3">
    <source>
        <dbReference type="SAM" id="MobiDB-lite"/>
    </source>
</evidence>
<protein>
    <recommendedName>
        <fullName evidence="1">Eukaryotic translation initiation factor 3 subunit H</fullName>
        <shortName evidence="1">eIF3h</shortName>
    </recommendedName>
</protein>
<keyword evidence="1 5" id="KW-0396">Initiation factor</keyword>
<reference evidence="5 6" key="1">
    <citation type="journal article" date="2011" name="MBio">
        <title>Genome variation in Cryptococcus gattii, an emerging pathogen of immunocompetent hosts.</title>
        <authorList>
            <person name="D'Souza C.A."/>
            <person name="Kronstad J.W."/>
            <person name="Taylor G."/>
            <person name="Warren R."/>
            <person name="Yuen M."/>
            <person name="Hu G."/>
            <person name="Jung W.H."/>
            <person name="Sham A."/>
            <person name="Kidd S.E."/>
            <person name="Tangen K."/>
            <person name="Lee N."/>
            <person name="Zeilmaker T."/>
            <person name="Sawkins J."/>
            <person name="McVicker G."/>
            <person name="Shah S."/>
            <person name="Gnerre S."/>
            <person name="Griggs A."/>
            <person name="Zeng Q."/>
            <person name="Bartlett K."/>
            <person name="Li W."/>
            <person name="Wang X."/>
            <person name="Heitman J."/>
            <person name="Stajich J.E."/>
            <person name="Fraser J.A."/>
            <person name="Meyer W."/>
            <person name="Carter D."/>
            <person name="Schein J."/>
            <person name="Krzywinski M."/>
            <person name="Kwon-Chung K.J."/>
            <person name="Varma A."/>
            <person name="Wang J."/>
            <person name="Brunham R."/>
            <person name="Fyfe M."/>
            <person name="Ouellette B.F."/>
            <person name="Siddiqui A."/>
            <person name="Marra M."/>
            <person name="Jones S."/>
            <person name="Holt R."/>
            <person name="Birren B.W."/>
            <person name="Galagan J.E."/>
            <person name="Cuomo C.A."/>
        </authorList>
    </citation>
    <scope>NUCLEOTIDE SEQUENCE [LARGE SCALE GENOMIC DNA]</scope>
    <source>
        <strain evidence="5 6">R265</strain>
    </source>
</reference>
<evidence type="ECO:0000313" key="6">
    <source>
        <dbReference type="Proteomes" id="UP000029445"/>
    </source>
</evidence>
<dbReference type="InterPro" id="IPR037518">
    <property type="entry name" value="MPN"/>
</dbReference>
<feature type="domain" description="MPN" evidence="4">
    <location>
        <begin position="51"/>
        <end position="204"/>
    </location>
</feature>
<dbReference type="Gene3D" id="3.40.140.10">
    <property type="entry name" value="Cytidine Deaminase, domain 2"/>
    <property type="match status" value="1"/>
</dbReference>
<proteinExistence type="inferred from homology"/>
<dbReference type="FunFam" id="3.40.140.10:FF:000084">
    <property type="entry name" value="Eukaryotic translation initiation factor 3 subunit H"/>
    <property type="match status" value="1"/>
</dbReference>
<sequence>MTSMAAALAASLPAAISRQATPQPAAQQPSKVPQRLEGVVDVEAAREVENVSLSSLVFLKMMKHSTDSLPAPPASVLQQDRNPPPPTELSSHVDALGVLLGLDLDGVMEVEDCYALPGGETSLGPNSYSARLLSRLGTVSTPDSPVGIYLSTHNGGFATRVSIELLSAVEKAAGRGKAILVVHDASRSNGGDLSVKAYRLSEGAREAAKLGRWDGQVLTEQGITASTLLTSIPITVSSPSLVNAFISTLNTPSPSETAAPPSLTNPSVPLPPSFAPLINPLPGSLTTYLQNTLDALTLHSHEANNIAFLTRQIAREKTKHEQAIKDREEENARRRKMGLSEFPSIPEEIRGGTKEPSRLEMVCLGGTVEGIAKGMAAEAGKGLVRAYL</sequence>
<keyword evidence="6" id="KW-1185">Reference proteome</keyword>
<dbReference type="GO" id="GO:0001732">
    <property type="term" value="P:formation of cytoplasmic translation initiation complex"/>
    <property type="evidence" value="ECO:0007669"/>
    <property type="project" value="UniProtKB-UniRule"/>
</dbReference>
<comment type="function">
    <text evidence="1">Component of the eukaryotic translation initiation factor 3 (eIF-3) complex, which is involved in protein synthesis of a specialized repertoire of mRNAs and, together with other initiation factors, stimulates binding of mRNA and methionyl-tRNAi to the 40S ribosome. The eIF-3 complex specifically targets and initiates translation of a subset of mRNAs involved in cell proliferation.</text>
</comment>
<dbReference type="RefSeq" id="XP_062883889.1">
    <property type="nucleotide sequence ID" value="XM_063028162.1"/>
</dbReference>
<reference evidence="5 6" key="2">
    <citation type="journal article" date="2018" name="Proc. Natl. Acad. Sci.">
        <title>RNAi is a critical determinant of centromere evolution in closely related fungi.</title>
        <authorList>
            <person name="Yadav V."/>
            <person name="Sun S."/>
            <person name="Billmyre R.B."/>
            <person name="Thimmappa B.C."/>
            <person name="Shea T."/>
            <person name="Lintner R."/>
            <person name="Bakkeren G."/>
            <person name="Cuomo C.A."/>
            <person name="Heitman J."/>
            <person name="Sanyal K."/>
        </authorList>
    </citation>
    <scope>NUCLEOTIDE SEQUENCE [LARGE SCALE GENOMIC DNA]</scope>
    <source>
        <strain evidence="5 6">R265</strain>
    </source>
</reference>
<feature type="region of interest" description="Disordered" evidence="3">
    <location>
        <begin position="69"/>
        <end position="89"/>
    </location>
</feature>
<evidence type="ECO:0000313" key="5">
    <source>
        <dbReference type="EMBL" id="KGB78119.1"/>
    </source>
</evidence>
<evidence type="ECO:0000259" key="4">
    <source>
        <dbReference type="PROSITE" id="PS50249"/>
    </source>
</evidence>
<dbReference type="GO" id="GO:0005852">
    <property type="term" value="C:eukaryotic translation initiation factor 3 complex"/>
    <property type="evidence" value="ECO:0007669"/>
    <property type="project" value="UniProtKB-UniRule"/>
</dbReference>
<gene>
    <name evidence="5" type="ORF">CNBG_4206</name>
</gene>
<dbReference type="KEGG" id="cdeu:CNBG_4206"/>
<dbReference type="VEuPathDB" id="FungiDB:CNBG_4206"/>
<organism evidence="5 6">
    <name type="scientific">Cryptococcus deuterogattii (strain R265)</name>
    <name type="common">Cryptococcus gattii VGII (strain R265)</name>
    <dbReference type="NCBI Taxonomy" id="294750"/>
    <lineage>
        <taxon>Eukaryota</taxon>
        <taxon>Fungi</taxon>
        <taxon>Dikarya</taxon>
        <taxon>Basidiomycota</taxon>
        <taxon>Agaricomycotina</taxon>
        <taxon>Tremellomycetes</taxon>
        <taxon>Tremellales</taxon>
        <taxon>Cryptococcaceae</taxon>
        <taxon>Cryptococcus</taxon>
        <taxon>Cryptococcus gattii species complex</taxon>
    </lineage>
</organism>
<comment type="subcellular location">
    <subcellularLocation>
        <location evidence="1">Cytoplasm</location>
    </subcellularLocation>
</comment>
<dbReference type="HAMAP" id="MF_03007">
    <property type="entry name" value="eIF3h"/>
    <property type="match status" value="1"/>
</dbReference>
<keyword evidence="1" id="KW-0648">Protein biosynthesis</keyword>
<dbReference type="HOGENOM" id="CLU_787983_0_0_1"/>
<evidence type="ECO:0000256" key="2">
    <source>
        <dbReference type="SAM" id="Coils"/>
    </source>
</evidence>
<dbReference type="GO" id="GO:0016282">
    <property type="term" value="C:eukaryotic 43S preinitiation complex"/>
    <property type="evidence" value="ECO:0007669"/>
    <property type="project" value="UniProtKB-UniRule"/>
</dbReference>
<keyword evidence="2" id="KW-0175">Coiled coil</keyword>
<dbReference type="Proteomes" id="UP000029445">
    <property type="component" value="Chromosome 6"/>
</dbReference>
<dbReference type="GO" id="GO:0033290">
    <property type="term" value="C:eukaryotic 48S preinitiation complex"/>
    <property type="evidence" value="ECO:0007669"/>
    <property type="project" value="UniProtKB-UniRule"/>
</dbReference>
<name>A0A095CFC4_CRYD2</name>
<dbReference type="InterPro" id="IPR027524">
    <property type="entry name" value="eIF3h"/>
</dbReference>
<dbReference type="GeneID" id="88180437"/>
<keyword evidence="1" id="KW-0963">Cytoplasm</keyword>
<dbReference type="GO" id="GO:0003743">
    <property type="term" value="F:translation initiation factor activity"/>
    <property type="evidence" value="ECO:0007669"/>
    <property type="project" value="UniProtKB-UniRule"/>
</dbReference>
<accession>A0A095CFC4</accession>
<dbReference type="CDD" id="cd08065">
    <property type="entry name" value="MPN_eIF3h"/>
    <property type="match status" value="1"/>
</dbReference>